<dbReference type="Pfam" id="PF09752">
    <property type="entry name" value="ABHD18"/>
    <property type="match status" value="1"/>
</dbReference>
<protein>
    <recommendedName>
        <fullName evidence="3">AB hydrolase-1 domain-containing protein</fullName>
    </recommendedName>
</protein>
<sequence length="319" mass="34186">MHPLDGFVSSLSSRSLFREGWGDEQTFGGVSLTTLLSPSVSPVEVTWDAEQPLGRRRFQEGVFASPWSALPSEVRQGRVRWLSSGRGPRRDACVVLAASRDEGYRLRTWLFASLVDEGMDLFLLENPFYGARRATGQRGPHIRTVGEQLHMNIATIEEARGLVAYARRQGYQRVAVAGYSMGGYMAALSAATMPEPVGVAALAAGASPAPVFTKGVHGRSIDFKRLGGSPDETVARQRLATLLDMANACLLPPPAKPGAAIIVACARDGFVPIAESRALHAHWAGSELRVLDAGHISAILTSGSALRAALRDAVRRSGE</sequence>
<gene>
    <name evidence="1" type="ordered locus">MYSTI_02807</name>
</gene>
<evidence type="ECO:0000313" key="1">
    <source>
        <dbReference type="EMBL" id="AGC44123.1"/>
    </source>
</evidence>
<evidence type="ECO:0008006" key="3">
    <source>
        <dbReference type="Google" id="ProtNLM"/>
    </source>
</evidence>
<dbReference type="eggNOG" id="COG1073">
    <property type="taxonomic scope" value="Bacteria"/>
</dbReference>
<dbReference type="AlphaFoldDB" id="L7U7N9"/>
<dbReference type="PANTHER" id="PTHR13617">
    <property type="entry name" value="PROTEIN ABHD18"/>
    <property type="match status" value="1"/>
</dbReference>
<dbReference type="SUPFAM" id="SSF53474">
    <property type="entry name" value="alpha/beta-Hydrolases"/>
    <property type="match status" value="1"/>
</dbReference>
<dbReference type="PANTHER" id="PTHR13617:SF14">
    <property type="entry name" value="PROTEIN ABHD18"/>
    <property type="match status" value="1"/>
</dbReference>
<organism evidence="1 2">
    <name type="scientific">Myxococcus stipitatus (strain DSM 14675 / JCM 12634 / Mx s8)</name>
    <dbReference type="NCBI Taxonomy" id="1278073"/>
    <lineage>
        <taxon>Bacteria</taxon>
        <taxon>Pseudomonadati</taxon>
        <taxon>Myxococcota</taxon>
        <taxon>Myxococcia</taxon>
        <taxon>Myxococcales</taxon>
        <taxon>Cystobacterineae</taxon>
        <taxon>Myxococcaceae</taxon>
        <taxon>Myxococcus</taxon>
    </lineage>
</organism>
<dbReference type="PATRIC" id="fig|1278073.3.peg.2860"/>
<accession>L7U7N9</accession>
<name>L7U7N9_MYXSD</name>
<dbReference type="Proteomes" id="UP000011131">
    <property type="component" value="Chromosome"/>
</dbReference>
<dbReference type="HOGENOM" id="CLU_035640_1_1_7"/>
<proteinExistence type="predicted"/>
<dbReference type="Gene3D" id="3.40.50.1820">
    <property type="entry name" value="alpha/beta hydrolase"/>
    <property type="match status" value="1"/>
</dbReference>
<dbReference type="EMBL" id="CP004025">
    <property type="protein sequence ID" value="AGC44123.1"/>
    <property type="molecule type" value="Genomic_DNA"/>
</dbReference>
<dbReference type="OrthoDB" id="9152082at2"/>
<dbReference type="KEGG" id="msd:MYSTI_02807"/>
<dbReference type="RefSeq" id="WP_015348384.1">
    <property type="nucleotide sequence ID" value="NC_020126.1"/>
</dbReference>
<dbReference type="InterPro" id="IPR019149">
    <property type="entry name" value="ABHD18"/>
</dbReference>
<evidence type="ECO:0000313" key="2">
    <source>
        <dbReference type="Proteomes" id="UP000011131"/>
    </source>
</evidence>
<dbReference type="InterPro" id="IPR029058">
    <property type="entry name" value="AB_hydrolase_fold"/>
</dbReference>
<reference evidence="1 2" key="1">
    <citation type="journal article" date="2013" name="Genome Announc.">
        <title>Complete genome sequence of Myxococcus stipitatus strain DSM 14675, a fruiting myxobacterium.</title>
        <authorList>
            <person name="Huntley S."/>
            <person name="Kneip S."/>
            <person name="Treuner-Lange A."/>
            <person name="Sogaard-Andersen L."/>
        </authorList>
    </citation>
    <scope>NUCLEOTIDE SEQUENCE [LARGE SCALE GENOMIC DNA]</scope>
    <source>
        <strain evidence="2">DSM 14675 / JCM 12634 / Mx s8</strain>
    </source>
</reference>
<keyword evidence="2" id="KW-1185">Reference proteome</keyword>
<dbReference type="STRING" id="1278073.MYSTI_02807"/>